<dbReference type="OrthoDB" id="429813at2759"/>
<dbReference type="AlphaFoldDB" id="A0A4C1VYP9"/>
<dbReference type="InterPro" id="IPR026055">
    <property type="entry name" value="FAR"/>
</dbReference>
<comment type="catalytic activity">
    <reaction evidence="1">
        <text>a long-chain fatty acyl-CoA + 2 NADPH + 2 H(+) = a long-chain primary fatty alcohol + 2 NADP(+) + CoA</text>
        <dbReference type="Rhea" id="RHEA:52716"/>
        <dbReference type="ChEBI" id="CHEBI:15378"/>
        <dbReference type="ChEBI" id="CHEBI:57287"/>
        <dbReference type="ChEBI" id="CHEBI:57783"/>
        <dbReference type="ChEBI" id="CHEBI:58349"/>
        <dbReference type="ChEBI" id="CHEBI:77396"/>
        <dbReference type="ChEBI" id="CHEBI:83139"/>
        <dbReference type="EC" id="1.2.1.84"/>
    </reaction>
</comment>
<comment type="similarity">
    <text evidence="1">Belongs to the fatty acyl-CoA reductase family.</text>
</comment>
<dbReference type="GO" id="GO:0005777">
    <property type="term" value="C:peroxisome"/>
    <property type="evidence" value="ECO:0007669"/>
    <property type="project" value="TreeGrafter"/>
</dbReference>
<keyword evidence="1" id="KW-0521">NADP</keyword>
<keyword evidence="1" id="KW-0444">Lipid biosynthesis</keyword>
<feature type="compositionally biased region" description="Low complexity" evidence="2">
    <location>
        <begin position="392"/>
        <end position="407"/>
    </location>
</feature>
<comment type="caution">
    <text evidence="4">The sequence shown here is derived from an EMBL/GenBank/DDBJ whole genome shotgun (WGS) entry which is preliminary data.</text>
</comment>
<sequence length="425" mass="47021">MEGKVVTSMKNYKNSLRSNRLYQDADIKGCGYDSKVGKYVQLIRQNSGCEEKGRDDVATDVLERDGAIVEGDPVAAEKLSDIQRFYKGKNVFITGATGFLGKILVEKLLRSCSGVENLYLLVRQKKGKDIYTRVDEIFDDPFSAHGSARMDIEYIILSVRLIDHGVDSILIAACVSGPSTVSDDDPDHACQSRPGPTLSFSTATGHAFNSYDAGANATQHKALLAWLDFEVLLAIKHYARRLFITGLRAFVQFKRSRVNLSDEFRDGRPSIAVNNKNIDSVRGMIETTEHRTVFCDRNSRDYRFPRGTTFAHLSCLTDIHQSFSCKLVFDRLKEEVPKFRHKVVVIPGDCESAGLGLTLDDRRTLTEKATAGNGPAPPVRHHTVAEYRREAAAPAAALRPANASSDGPFPPPSDDPFLPKELATH</sequence>
<dbReference type="InterPro" id="IPR036291">
    <property type="entry name" value="NAD(P)-bd_dom_sf"/>
</dbReference>
<evidence type="ECO:0000256" key="2">
    <source>
        <dbReference type="SAM" id="MobiDB-lite"/>
    </source>
</evidence>
<comment type="function">
    <text evidence="1">Catalyzes the reduction of fatty acyl-CoA to fatty alcohols.</text>
</comment>
<dbReference type="PANTHER" id="PTHR11011">
    <property type="entry name" value="MALE STERILITY PROTEIN 2-RELATED"/>
    <property type="match status" value="1"/>
</dbReference>
<gene>
    <name evidence="4" type="ORF">EVAR_96464_1</name>
</gene>
<dbReference type="GO" id="GO:0080019">
    <property type="term" value="F:alcohol-forming very long-chain fatty acyl-CoA reductase activity"/>
    <property type="evidence" value="ECO:0007669"/>
    <property type="project" value="InterPro"/>
</dbReference>
<keyword evidence="1" id="KW-0443">Lipid metabolism</keyword>
<dbReference type="EMBL" id="BGZK01000427">
    <property type="protein sequence ID" value="GBP42967.1"/>
    <property type="molecule type" value="Genomic_DNA"/>
</dbReference>
<evidence type="ECO:0000256" key="1">
    <source>
        <dbReference type="RuleBase" id="RU363097"/>
    </source>
</evidence>
<dbReference type="PANTHER" id="PTHR11011:SF60">
    <property type="entry name" value="FATTY ACYL-COA REDUCTASE-RELATED"/>
    <property type="match status" value="1"/>
</dbReference>
<evidence type="ECO:0000313" key="5">
    <source>
        <dbReference type="Proteomes" id="UP000299102"/>
    </source>
</evidence>
<dbReference type="Gene3D" id="3.40.50.720">
    <property type="entry name" value="NAD(P)-binding Rossmann-like Domain"/>
    <property type="match status" value="1"/>
</dbReference>
<dbReference type="GO" id="GO:0035336">
    <property type="term" value="P:long-chain fatty-acyl-CoA metabolic process"/>
    <property type="evidence" value="ECO:0007669"/>
    <property type="project" value="TreeGrafter"/>
</dbReference>
<organism evidence="4 5">
    <name type="scientific">Eumeta variegata</name>
    <name type="common">Bagworm moth</name>
    <name type="synonym">Eumeta japonica</name>
    <dbReference type="NCBI Taxonomy" id="151549"/>
    <lineage>
        <taxon>Eukaryota</taxon>
        <taxon>Metazoa</taxon>
        <taxon>Ecdysozoa</taxon>
        <taxon>Arthropoda</taxon>
        <taxon>Hexapoda</taxon>
        <taxon>Insecta</taxon>
        <taxon>Pterygota</taxon>
        <taxon>Neoptera</taxon>
        <taxon>Endopterygota</taxon>
        <taxon>Lepidoptera</taxon>
        <taxon>Glossata</taxon>
        <taxon>Ditrysia</taxon>
        <taxon>Tineoidea</taxon>
        <taxon>Psychidae</taxon>
        <taxon>Oiketicinae</taxon>
        <taxon>Eumeta</taxon>
    </lineage>
</organism>
<name>A0A4C1VYP9_EUMVA</name>
<feature type="domain" description="Thioester reductase (TE)" evidence="3">
    <location>
        <begin position="93"/>
        <end position="142"/>
    </location>
</feature>
<accession>A0A4C1VYP9</accession>
<reference evidence="4 5" key="1">
    <citation type="journal article" date="2019" name="Commun. Biol.">
        <title>The bagworm genome reveals a unique fibroin gene that provides high tensile strength.</title>
        <authorList>
            <person name="Kono N."/>
            <person name="Nakamura H."/>
            <person name="Ohtoshi R."/>
            <person name="Tomita M."/>
            <person name="Numata K."/>
            <person name="Arakawa K."/>
        </authorList>
    </citation>
    <scope>NUCLEOTIDE SEQUENCE [LARGE SCALE GENOMIC DNA]</scope>
</reference>
<dbReference type="STRING" id="151549.A0A4C1VYP9"/>
<dbReference type="GO" id="GO:0102965">
    <property type="term" value="F:alcohol-forming long-chain fatty acyl-CoA reductase activity"/>
    <property type="evidence" value="ECO:0007669"/>
    <property type="project" value="UniProtKB-EC"/>
</dbReference>
<evidence type="ECO:0000313" key="4">
    <source>
        <dbReference type="EMBL" id="GBP42967.1"/>
    </source>
</evidence>
<dbReference type="Proteomes" id="UP000299102">
    <property type="component" value="Unassembled WGS sequence"/>
</dbReference>
<evidence type="ECO:0000259" key="3">
    <source>
        <dbReference type="Pfam" id="PF07993"/>
    </source>
</evidence>
<dbReference type="EC" id="1.2.1.84" evidence="1"/>
<proteinExistence type="inferred from homology"/>
<protein>
    <recommendedName>
        <fullName evidence="1">Fatty acyl-CoA reductase</fullName>
        <ecNumber evidence="1">1.2.1.84</ecNumber>
    </recommendedName>
</protein>
<keyword evidence="1" id="KW-0560">Oxidoreductase</keyword>
<keyword evidence="5" id="KW-1185">Reference proteome</keyword>
<feature type="region of interest" description="Disordered" evidence="2">
    <location>
        <begin position="368"/>
        <end position="425"/>
    </location>
</feature>
<dbReference type="InterPro" id="IPR013120">
    <property type="entry name" value="FAR_NAD-bd"/>
</dbReference>
<dbReference type="Pfam" id="PF07993">
    <property type="entry name" value="NAD_binding_4"/>
    <property type="match status" value="1"/>
</dbReference>
<dbReference type="SUPFAM" id="SSF51735">
    <property type="entry name" value="NAD(P)-binding Rossmann-fold domains"/>
    <property type="match status" value="1"/>
</dbReference>